<dbReference type="InterPro" id="IPR004358">
    <property type="entry name" value="Sig_transdc_His_kin-like_C"/>
</dbReference>
<keyword evidence="5" id="KW-0997">Cell inner membrane</keyword>
<dbReference type="SUPFAM" id="SSF55874">
    <property type="entry name" value="ATPase domain of HSP90 chaperone/DNA topoisomerase II/histidine kinase"/>
    <property type="match status" value="1"/>
</dbReference>
<dbReference type="InterPro" id="IPR003594">
    <property type="entry name" value="HATPase_dom"/>
</dbReference>
<evidence type="ECO:0000256" key="8">
    <source>
        <dbReference type="ARBA" id="ARBA00022692"/>
    </source>
</evidence>
<feature type="domain" description="Histidine kinase" evidence="18">
    <location>
        <begin position="534"/>
        <end position="747"/>
    </location>
</feature>
<dbReference type="GO" id="GO:0005524">
    <property type="term" value="F:ATP binding"/>
    <property type="evidence" value="ECO:0007669"/>
    <property type="project" value="UniProtKB-KW"/>
</dbReference>
<dbReference type="FunFam" id="3.30.450.20:FF:000127">
    <property type="entry name" value="C4-dicarboxylate transport sensor protein"/>
    <property type="match status" value="1"/>
</dbReference>
<dbReference type="EC" id="2.7.13.3" evidence="3"/>
<evidence type="ECO:0000256" key="13">
    <source>
        <dbReference type="ARBA" id="ARBA00023012"/>
    </source>
</evidence>
<comment type="catalytic activity">
    <reaction evidence="1">
        <text>ATP + protein L-histidine = ADP + protein N-phospho-L-histidine.</text>
        <dbReference type="EC" id="2.7.13.3"/>
    </reaction>
</comment>
<keyword evidence="9" id="KW-0547">Nucleotide-binding</keyword>
<dbReference type="SUPFAM" id="SSF103190">
    <property type="entry name" value="Sensory domain-like"/>
    <property type="match status" value="1"/>
</dbReference>
<keyword evidence="22" id="KW-1185">Reference proteome</keyword>
<dbReference type="PROSITE" id="PS50112">
    <property type="entry name" value="PAS"/>
    <property type="match status" value="1"/>
</dbReference>
<dbReference type="InterPro" id="IPR000700">
    <property type="entry name" value="PAS-assoc_C"/>
</dbReference>
<keyword evidence="4" id="KW-1003">Cell membrane</keyword>
<dbReference type="PROSITE" id="PS50109">
    <property type="entry name" value="HIS_KIN"/>
    <property type="match status" value="1"/>
</dbReference>
<protein>
    <recommendedName>
        <fullName evidence="15">C4-dicarboxylate transport sensor protein DctB</fullName>
        <ecNumber evidence="3">2.7.13.3</ecNumber>
    </recommendedName>
</protein>
<dbReference type="SUPFAM" id="SSF55785">
    <property type="entry name" value="PYP-like sensor domain (PAS domain)"/>
    <property type="match status" value="1"/>
</dbReference>
<keyword evidence="6" id="KW-0597">Phosphoprotein</keyword>
<dbReference type="CDD" id="cd00130">
    <property type="entry name" value="PAS"/>
    <property type="match status" value="1"/>
</dbReference>
<evidence type="ECO:0000256" key="9">
    <source>
        <dbReference type="ARBA" id="ARBA00022741"/>
    </source>
</evidence>
<keyword evidence="8 17" id="KW-0812">Transmembrane</keyword>
<evidence type="ECO:0000313" key="22">
    <source>
        <dbReference type="Proteomes" id="UP000640333"/>
    </source>
</evidence>
<evidence type="ECO:0000256" key="1">
    <source>
        <dbReference type="ARBA" id="ARBA00000085"/>
    </source>
</evidence>
<keyword evidence="12 17" id="KW-1133">Transmembrane helix</keyword>
<dbReference type="InterPro" id="IPR003661">
    <property type="entry name" value="HisK_dim/P_dom"/>
</dbReference>
<keyword evidence="13" id="KW-0902">Two-component regulatory system</keyword>
<evidence type="ECO:0000256" key="6">
    <source>
        <dbReference type="ARBA" id="ARBA00022553"/>
    </source>
</evidence>
<dbReference type="RefSeq" id="WP_193952415.1">
    <property type="nucleotide sequence ID" value="NZ_JADEYS010000005.1"/>
</dbReference>
<dbReference type="GO" id="GO:0000155">
    <property type="term" value="F:phosphorelay sensor kinase activity"/>
    <property type="evidence" value="ECO:0007669"/>
    <property type="project" value="InterPro"/>
</dbReference>
<dbReference type="PROSITE" id="PS50113">
    <property type="entry name" value="PAC"/>
    <property type="match status" value="1"/>
</dbReference>
<keyword evidence="10" id="KW-0418">Kinase</keyword>
<proteinExistence type="predicted"/>
<keyword evidence="7" id="KW-0808">Transferase</keyword>
<feature type="coiled-coil region" evidence="16">
    <location>
        <begin position="473"/>
        <end position="522"/>
    </location>
</feature>
<dbReference type="InterPro" id="IPR029151">
    <property type="entry name" value="Sensor-like_sf"/>
</dbReference>
<evidence type="ECO:0000256" key="2">
    <source>
        <dbReference type="ARBA" id="ARBA00004429"/>
    </source>
</evidence>
<dbReference type="InterPro" id="IPR036097">
    <property type="entry name" value="HisK_dim/P_sf"/>
</dbReference>
<dbReference type="EMBL" id="JADEYS010000005">
    <property type="protein sequence ID" value="MBE9396859.1"/>
    <property type="molecule type" value="Genomic_DNA"/>
</dbReference>
<dbReference type="CDD" id="cd12914">
    <property type="entry name" value="PDC1_DGC_like"/>
    <property type="match status" value="1"/>
</dbReference>
<dbReference type="InterPro" id="IPR005467">
    <property type="entry name" value="His_kinase_dom"/>
</dbReference>
<dbReference type="SMART" id="SM00388">
    <property type="entry name" value="HisKA"/>
    <property type="match status" value="1"/>
</dbReference>
<dbReference type="Gene3D" id="3.30.565.10">
    <property type="entry name" value="Histidine kinase-like ATPase, C-terminal domain"/>
    <property type="match status" value="1"/>
</dbReference>
<dbReference type="SMART" id="SM00387">
    <property type="entry name" value="HATPase_c"/>
    <property type="match status" value="1"/>
</dbReference>
<reference evidence="21" key="1">
    <citation type="submission" date="2020-10" db="EMBL/GenBank/DDBJ databases">
        <title>Bacterium isolated from coastal waters sediment.</title>
        <authorList>
            <person name="Chen R.-J."/>
            <person name="Lu D.-C."/>
            <person name="Zhu K.-L."/>
            <person name="Du Z.-J."/>
        </authorList>
    </citation>
    <scope>NUCLEOTIDE SEQUENCE</scope>
    <source>
        <strain evidence="21">N1Y112</strain>
    </source>
</reference>
<keyword evidence="14 17" id="KW-0472">Membrane</keyword>
<dbReference type="PRINTS" id="PR00344">
    <property type="entry name" value="BCTRLSENSOR"/>
</dbReference>
<evidence type="ECO:0000259" key="19">
    <source>
        <dbReference type="PROSITE" id="PS50112"/>
    </source>
</evidence>
<feature type="transmembrane region" description="Helical" evidence="17">
    <location>
        <begin position="313"/>
        <end position="336"/>
    </location>
</feature>
<dbReference type="Pfam" id="PF13426">
    <property type="entry name" value="PAS_9"/>
    <property type="match status" value="1"/>
</dbReference>
<dbReference type="Proteomes" id="UP000640333">
    <property type="component" value="Unassembled WGS sequence"/>
</dbReference>
<evidence type="ECO:0000256" key="7">
    <source>
        <dbReference type="ARBA" id="ARBA00022679"/>
    </source>
</evidence>
<dbReference type="Gene3D" id="3.30.450.20">
    <property type="entry name" value="PAS domain"/>
    <property type="match status" value="3"/>
</dbReference>
<evidence type="ECO:0000256" key="3">
    <source>
        <dbReference type="ARBA" id="ARBA00012438"/>
    </source>
</evidence>
<organism evidence="21 22">
    <name type="scientific">Pontibacterium sinense</name>
    <dbReference type="NCBI Taxonomy" id="2781979"/>
    <lineage>
        <taxon>Bacteria</taxon>
        <taxon>Pseudomonadati</taxon>
        <taxon>Pseudomonadota</taxon>
        <taxon>Gammaproteobacteria</taxon>
        <taxon>Oceanospirillales</taxon>
        <taxon>Oceanospirillaceae</taxon>
        <taxon>Pontibacterium</taxon>
    </lineage>
</organism>
<evidence type="ECO:0000256" key="15">
    <source>
        <dbReference type="ARBA" id="ARBA00073143"/>
    </source>
</evidence>
<dbReference type="Pfam" id="PF00512">
    <property type="entry name" value="HisKA"/>
    <property type="match status" value="1"/>
</dbReference>
<gene>
    <name evidence="21" type="ORF">IOQ59_06230</name>
</gene>
<dbReference type="SUPFAM" id="SSF47384">
    <property type="entry name" value="Homodimeric domain of signal transducing histidine kinase"/>
    <property type="match status" value="1"/>
</dbReference>
<feature type="domain" description="PAS" evidence="19">
    <location>
        <begin position="358"/>
        <end position="400"/>
    </location>
</feature>
<dbReference type="Gene3D" id="6.10.250.3020">
    <property type="match status" value="1"/>
</dbReference>
<keyword evidence="16" id="KW-0175">Coiled coil</keyword>
<name>A0A8J7FCG1_9GAMM</name>
<evidence type="ECO:0000256" key="11">
    <source>
        <dbReference type="ARBA" id="ARBA00022840"/>
    </source>
</evidence>
<evidence type="ECO:0000313" key="21">
    <source>
        <dbReference type="EMBL" id="MBE9396859.1"/>
    </source>
</evidence>
<dbReference type="InterPro" id="IPR035965">
    <property type="entry name" value="PAS-like_dom_sf"/>
</dbReference>
<evidence type="ECO:0000256" key="10">
    <source>
        <dbReference type="ARBA" id="ARBA00022777"/>
    </source>
</evidence>
<evidence type="ECO:0000256" key="5">
    <source>
        <dbReference type="ARBA" id="ARBA00022519"/>
    </source>
</evidence>
<evidence type="ECO:0000259" key="18">
    <source>
        <dbReference type="PROSITE" id="PS50109"/>
    </source>
</evidence>
<evidence type="ECO:0000256" key="17">
    <source>
        <dbReference type="SAM" id="Phobius"/>
    </source>
</evidence>
<feature type="domain" description="PAC" evidence="20">
    <location>
        <begin position="428"/>
        <end position="482"/>
    </location>
</feature>
<dbReference type="PANTHER" id="PTHR43065">
    <property type="entry name" value="SENSOR HISTIDINE KINASE"/>
    <property type="match status" value="1"/>
</dbReference>
<dbReference type="NCBIfam" id="TIGR00229">
    <property type="entry name" value="sensory_box"/>
    <property type="match status" value="1"/>
</dbReference>
<evidence type="ECO:0000259" key="20">
    <source>
        <dbReference type="PROSITE" id="PS50113"/>
    </source>
</evidence>
<dbReference type="SMART" id="SM00091">
    <property type="entry name" value="PAS"/>
    <property type="match status" value="1"/>
</dbReference>
<sequence length="752" mass="85030">MNSLGPLIQPWRKHRLLITLMATIAFVLIVGQTASLSRKQAMDTLQTRSQADLSRYVLSLQQKLDRYNKLPSLLSTHSLLQDVLRKPGNAAARSAANVYLEYVSNTVEAADVYLMDSQGITAAASNWAEPRSFVGQNYSFRPYFQDAIEGRPGRYFALGTMSLRRGYYFSYPVSVRDEIIGVVVVKIDLNEIEDDWSDPAQHILVTDEDGVVFISTQEQWKFRTLKPLEPQDMQRIVDSLRYGDRELHALEIIERKRRQDGSQLITLIDGKRIDNAALDGISPNQYLLQSRMMPDSGLNVVILASTREVSKQVFNAVVLASFVYVALGLLVLFLLARERIKRERERFKQHRTAALEENESRIRAIIDNTQAGLITLDDKGRIESLNTTAERLFGYSEEHIRQEYFSILVCYRDRRVCWEHITASDETRESELFIEAYGCRKNGSNFPIELIIGQMQVGGVKRFIVTIHDITERKLYEQELQRARDELESRVESRTADLTCANEKLIEEVEQHRNTQNELIQTAKLAVLGQMSAGINHELNQPLTAIRAYADNARAFLNMGKTEVAASNLDEIGGLTERMAKIIHPLKEFSRKSSGQPETVCLQAVRDGAMSIMYGRLNKQGAEISWPPHLEKIYVMADMVRLEQVIVNLISNALQAMDEVEHKRIEIDVQQQSDTLTIRVRDFGPGIPADELGRVFEPFFTTKQAGQGLGLGLSISHRIIENLNGRLSVANHLEGGAIFIIELPLAQVAGIE</sequence>
<dbReference type="Pfam" id="PF02518">
    <property type="entry name" value="HATPase_c"/>
    <property type="match status" value="1"/>
</dbReference>
<comment type="subcellular location">
    <subcellularLocation>
        <location evidence="2">Cell inner membrane</location>
        <topology evidence="2">Multi-pass membrane protein</topology>
    </subcellularLocation>
</comment>
<dbReference type="Gene3D" id="1.10.287.130">
    <property type="match status" value="1"/>
</dbReference>
<keyword evidence="11" id="KW-0067">ATP-binding</keyword>
<dbReference type="InterPro" id="IPR036890">
    <property type="entry name" value="HATPase_C_sf"/>
</dbReference>
<evidence type="ECO:0000256" key="14">
    <source>
        <dbReference type="ARBA" id="ARBA00023136"/>
    </source>
</evidence>
<dbReference type="CDD" id="cd00082">
    <property type="entry name" value="HisKA"/>
    <property type="match status" value="1"/>
</dbReference>
<evidence type="ECO:0000256" key="12">
    <source>
        <dbReference type="ARBA" id="ARBA00022989"/>
    </source>
</evidence>
<dbReference type="GO" id="GO:0005886">
    <property type="term" value="C:plasma membrane"/>
    <property type="evidence" value="ECO:0007669"/>
    <property type="project" value="UniProtKB-SubCell"/>
</dbReference>
<dbReference type="PANTHER" id="PTHR43065:SF46">
    <property type="entry name" value="C4-DICARBOXYLATE TRANSPORT SENSOR PROTEIN DCTB"/>
    <property type="match status" value="1"/>
</dbReference>
<dbReference type="InterPro" id="IPR000014">
    <property type="entry name" value="PAS"/>
</dbReference>
<dbReference type="FunFam" id="1.10.287.130:FF:000049">
    <property type="entry name" value="C4-dicarboxylate transport sensor protein DctB"/>
    <property type="match status" value="1"/>
</dbReference>
<dbReference type="AlphaFoldDB" id="A0A8J7FCG1"/>
<accession>A0A8J7FCG1</accession>
<evidence type="ECO:0000256" key="16">
    <source>
        <dbReference type="SAM" id="Coils"/>
    </source>
</evidence>
<comment type="caution">
    <text evidence="21">The sequence shown here is derived from an EMBL/GenBank/DDBJ whole genome shotgun (WGS) entry which is preliminary data.</text>
</comment>
<evidence type="ECO:0000256" key="4">
    <source>
        <dbReference type="ARBA" id="ARBA00022475"/>
    </source>
</evidence>